<keyword evidence="5" id="KW-1185">Reference proteome</keyword>
<keyword evidence="2" id="KW-0521">NADP</keyword>
<dbReference type="EMBL" id="KV878130">
    <property type="protein sequence ID" value="OJJ03429.1"/>
    <property type="molecule type" value="Genomic_DNA"/>
</dbReference>
<gene>
    <name evidence="4" type="ORF">ASPVEDRAFT_42904</name>
</gene>
<dbReference type="OrthoDB" id="9997102at2759"/>
<dbReference type="RefSeq" id="XP_040669191.1">
    <property type="nucleotide sequence ID" value="XM_040812694.1"/>
</dbReference>
<evidence type="ECO:0000256" key="2">
    <source>
        <dbReference type="ARBA" id="ARBA00022857"/>
    </source>
</evidence>
<feature type="domain" description="NmrA-like" evidence="3">
    <location>
        <begin position="3"/>
        <end position="241"/>
    </location>
</feature>
<comment type="similarity">
    <text evidence="1">Belongs to the NmrA-type oxidoreductase family.</text>
</comment>
<dbReference type="Gene3D" id="3.90.25.10">
    <property type="entry name" value="UDP-galactose 4-epimerase, domain 1"/>
    <property type="match status" value="1"/>
</dbReference>
<dbReference type="SUPFAM" id="SSF51735">
    <property type="entry name" value="NAD(P)-binding Rossmann-fold domains"/>
    <property type="match status" value="1"/>
</dbReference>
<accession>A0A1L9PPH3</accession>
<reference evidence="5" key="1">
    <citation type="journal article" date="2017" name="Genome Biol.">
        <title>Comparative genomics reveals high biological diversity and specific adaptations in the industrially and medically important fungal genus Aspergillus.</title>
        <authorList>
            <person name="de Vries R.P."/>
            <person name="Riley R."/>
            <person name="Wiebenga A."/>
            <person name="Aguilar-Osorio G."/>
            <person name="Amillis S."/>
            <person name="Uchima C.A."/>
            <person name="Anderluh G."/>
            <person name="Asadollahi M."/>
            <person name="Askin M."/>
            <person name="Barry K."/>
            <person name="Battaglia E."/>
            <person name="Bayram O."/>
            <person name="Benocci T."/>
            <person name="Braus-Stromeyer S.A."/>
            <person name="Caldana C."/>
            <person name="Canovas D."/>
            <person name="Cerqueira G.C."/>
            <person name="Chen F."/>
            <person name="Chen W."/>
            <person name="Choi C."/>
            <person name="Clum A."/>
            <person name="Dos Santos R.A."/>
            <person name="Damasio A.R."/>
            <person name="Diallinas G."/>
            <person name="Emri T."/>
            <person name="Fekete E."/>
            <person name="Flipphi M."/>
            <person name="Freyberg S."/>
            <person name="Gallo A."/>
            <person name="Gournas C."/>
            <person name="Habgood R."/>
            <person name="Hainaut M."/>
            <person name="Harispe M.L."/>
            <person name="Henrissat B."/>
            <person name="Hilden K.S."/>
            <person name="Hope R."/>
            <person name="Hossain A."/>
            <person name="Karabika E."/>
            <person name="Karaffa L."/>
            <person name="Karanyi Z."/>
            <person name="Krasevec N."/>
            <person name="Kuo A."/>
            <person name="Kusch H."/>
            <person name="LaButti K."/>
            <person name="Lagendijk E.L."/>
            <person name="Lapidus A."/>
            <person name="Levasseur A."/>
            <person name="Lindquist E."/>
            <person name="Lipzen A."/>
            <person name="Logrieco A.F."/>
            <person name="MacCabe A."/>
            <person name="Maekelae M.R."/>
            <person name="Malavazi I."/>
            <person name="Melin P."/>
            <person name="Meyer V."/>
            <person name="Mielnichuk N."/>
            <person name="Miskei M."/>
            <person name="Molnar A.P."/>
            <person name="Mule G."/>
            <person name="Ngan C.Y."/>
            <person name="Orejas M."/>
            <person name="Orosz E."/>
            <person name="Ouedraogo J.P."/>
            <person name="Overkamp K.M."/>
            <person name="Park H.-S."/>
            <person name="Perrone G."/>
            <person name="Piumi F."/>
            <person name="Punt P.J."/>
            <person name="Ram A.F."/>
            <person name="Ramon A."/>
            <person name="Rauscher S."/>
            <person name="Record E."/>
            <person name="Riano-Pachon D.M."/>
            <person name="Robert V."/>
            <person name="Roehrig J."/>
            <person name="Ruller R."/>
            <person name="Salamov A."/>
            <person name="Salih N.S."/>
            <person name="Samson R.A."/>
            <person name="Sandor E."/>
            <person name="Sanguinetti M."/>
            <person name="Schuetze T."/>
            <person name="Sepcic K."/>
            <person name="Shelest E."/>
            <person name="Sherlock G."/>
            <person name="Sophianopoulou V."/>
            <person name="Squina F.M."/>
            <person name="Sun H."/>
            <person name="Susca A."/>
            <person name="Todd R.B."/>
            <person name="Tsang A."/>
            <person name="Unkles S.E."/>
            <person name="van de Wiele N."/>
            <person name="van Rossen-Uffink D."/>
            <person name="Oliveira J.V."/>
            <person name="Vesth T.C."/>
            <person name="Visser J."/>
            <person name="Yu J.-H."/>
            <person name="Zhou M."/>
            <person name="Andersen M.R."/>
            <person name="Archer D.B."/>
            <person name="Baker S.E."/>
            <person name="Benoit I."/>
            <person name="Brakhage A.A."/>
            <person name="Braus G.H."/>
            <person name="Fischer R."/>
            <person name="Frisvad J.C."/>
            <person name="Goldman G.H."/>
            <person name="Houbraken J."/>
            <person name="Oakley B."/>
            <person name="Pocsi I."/>
            <person name="Scazzocchio C."/>
            <person name="Seiboth B."/>
            <person name="vanKuyk P.A."/>
            <person name="Wortman J."/>
            <person name="Dyer P.S."/>
            <person name="Grigoriev I.V."/>
        </authorList>
    </citation>
    <scope>NUCLEOTIDE SEQUENCE [LARGE SCALE GENOMIC DNA]</scope>
    <source>
        <strain evidence="5">CBS 583.65</strain>
    </source>
</reference>
<dbReference type="InterPro" id="IPR051164">
    <property type="entry name" value="NmrA-like_oxidored"/>
</dbReference>
<dbReference type="InterPro" id="IPR036291">
    <property type="entry name" value="NAD(P)-bd_dom_sf"/>
</dbReference>
<dbReference type="Pfam" id="PF05368">
    <property type="entry name" value="NmrA"/>
    <property type="match status" value="1"/>
</dbReference>
<sequence>MLKTVLVTGATGKQGGSVIKALAAAPNPKLNILALTRDAHSSRSHSLAQQYPSVKLVAGDLSDPDAIFKAIGSPVWGVFSVQTPYGKGSSLESELAQGKALVSSALRNNVKFFVYSSVDRGGARSDSGPSPVPHFETKRQVEIHLREQAATTDMQYTILRPTFFMENLTNDTQGKLIAAAWRANVDPKGLQLVATSDIGYFAAQAFINPDEYAGRAVSIAGDELTYAQASAIWQEQTGSQMPTGWGLLAWALLAGIKDLRYMFKWFREEGYGANIAELRRLHPELQDLSIWLKSNRK</sequence>
<dbReference type="STRING" id="1036611.A0A1L9PPH3"/>
<dbReference type="PANTHER" id="PTHR42748:SF7">
    <property type="entry name" value="NMRA LIKE REDOX SENSOR 1-RELATED"/>
    <property type="match status" value="1"/>
</dbReference>
<evidence type="ECO:0000259" key="3">
    <source>
        <dbReference type="Pfam" id="PF05368"/>
    </source>
</evidence>
<organism evidence="4 5">
    <name type="scientific">Aspergillus versicolor CBS 583.65</name>
    <dbReference type="NCBI Taxonomy" id="1036611"/>
    <lineage>
        <taxon>Eukaryota</taxon>
        <taxon>Fungi</taxon>
        <taxon>Dikarya</taxon>
        <taxon>Ascomycota</taxon>
        <taxon>Pezizomycotina</taxon>
        <taxon>Eurotiomycetes</taxon>
        <taxon>Eurotiomycetidae</taxon>
        <taxon>Eurotiales</taxon>
        <taxon>Aspergillaceae</taxon>
        <taxon>Aspergillus</taxon>
        <taxon>Aspergillus subgen. Nidulantes</taxon>
    </lineage>
</organism>
<protein>
    <recommendedName>
        <fullName evidence="3">NmrA-like domain-containing protein</fullName>
    </recommendedName>
</protein>
<dbReference type="PANTHER" id="PTHR42748">
    <property type="entry name" value="NITROGEN METABOLITE REPRESSION PROTEIN NMRA FAMILY MEMBER"/>
    <property type="match status" value="1"/>
</dbReference>
<dbReference type="InterPro" id="IPR008030">
    <property type="entry name" value="NmrA-like"/>
</dbReference>
<dbReference type="VEuPathDB" id="FungiDB:ASPVEDRAFT_42904"/>
<dbReference type="AlphaFoldDB" id="A0A1L9PPH3"/>
<dbReference type="Proteomes" id="UP000184073">
    <property type="component" value="Unassembled WGS sequence"/>
</dbReference>
<dbReference type="CDD" id="cd05251">
    <property type="entry name" value="NmrA_like_SDR_a"/>
    <property type="match status" value="1"/>
</dbReference>
<evidence type="ECO:0000313" key="4">
    <source>
        <dbReference type="EMBL" id="OJJ03429.1"/>
    </source>
</evidence>
<name>A0A1L9PPH3_ASPVE</name>
<dbReference type="GeneID" id="63728205"/>
<evidence type="ECO:0000313" key="5">
    <source>
        <dbReference type="Proteomes" id="UP000184073"/>
    </source>
</evidence>
<dbReference type="Gene3D" id="3.40.50.720">
    <property type="entry name" value="NAD(P)-binding Rossmann-like Domain"/>
    <property type="match status" value="1"/>
</dbReference>
<dbReference type="GO" id="GO:0005634">
    <property type="term" value="C:nucleus"/>
    <property type="evidence" value="ECO:0007669"/>
    <property type="project" value="TreeGrafter"/>
</dbReference>
<proteinExistence type="inferred from homology"/>
<evidence type="ECO:0000256" key="1">
    <source>
        <dbReference type="ARBA" id="ARBA00006328"/>
    </source>
</evidence>